<proteinExistence type="predicted"/>
<sequence>MFIIASGDGITLSPESPPSFFGIGSSLGDSLKCTSTGAWCCGAGRACSCLNRTAVLIGPWYINGRASLPLSALGSALYGAPHVNGVIQMKTKTEHNIIAIRFYFGRTRFRVRQTPDRFV</sequence>
<accession>A0A8D8S8K3</accession>
<protein>
    <submittedName>
        <fullName evidence="1">Uncharacterized protein</fullName>
    </submittedName>
</protein>
<evidence type="ECO:0000313" key="1">
    <source>
        <dbReference type="EMBL" id="CAG6665183.1"/>
    </source>
</evidence>
<organism evidence="1">
    <name type="scientific">Cacopsylla melanoneura</name>
    <dbReference type="NCBI Taxonomy" id="428564"/>
    <lineage>
        <taxon>Eukaryota</taxon>
        <taxon>Metazoa</taxon>
        <taxon>Ecdysozoa</taxon>
        <taxon>Arthropoda</taxon>
        <taxon>Hexapoda</taxon>
        <taxon>Insecta</taxon>
        <taxon>Pterygota</taxon>
        <taxon>Neoptera</taxon>
        <taxon>Paraneoptera</taxon>
        <taxon>Hemiptera</taxon>
        <taxon>Sternorrhyncha</taxon>
        <taxon>Psylloidea</taxon>
        <taxon>Psyllidae</taxon>
        <taxon>Psyllinae</taxon>
        <taxon>Cacopsylla</taxon>
    </lineage>
</organism>
<dbReference type="AlphaFoldDB" id="A0A8D8S8K3"/>
<dbReference type="EMBL" id="HBUF01209754">
    <property type="protein sequence ID" value="CAG6665183.1"/>
    <property type="molecule type" value="Transcribed_RNA"/>
</dbReference>
<name>A0A8D8S8K3_9HEMI</name>
<reference evidence="1" key="1">
    <citation type="submission" date="2021-05" db="EMBL/GenBank/DDBJ databases">
        <authorList>
            <person name="Alioto T."/>
            <person name="Alioto T."/>
            <person name="Gomez Garrido J."/>
        </authorList>
    </citation>
    <scope>NUCLEOTIDE SEQUENCE</scope>
</reference>